<keyword evidence="1" id="KW-0732">Signal</keyword>
<feature type="chain" id="PRO_5038818721" evidence="1">
    <location>
        <begin position="28"/>
        <end position="291"/>
    </location>
</feature>
<name>A0A554SP64_9ACTN</name>
<dbReference type="OrthoDB" id="3831392at2"/>
<dbReference type="EMBL" id="VLNT01000001">
    <property type="protein sequence ID" value="TSD68144.1"/>
    <property type="molecule type" value="Genomic_DNA"/>
</dbReference>
<dbReference type="AlphaFoldDB" id="A0A554SP64"/>
<comment type="caution">
    <text evidence="2">The sequence shown here is derived from an EMBL/GenBank/DDBJ whole genome shotgun (WGS) entry which is preliminary data.</text>
</comment>
<dbReference type="RefSeq" id="WP_143911092.1">
    <property type="nucleotide sequence ID" value="NZ_VLNT01000001.1"/>
</dbReference>
<dbReference type="Proteomes" id="UP000316988">
    <property type="component" value="Unassembled WGS sequence"/>
</dbReference>
<organism evidence="2 3">
    <name type="scientific">Aeromicrobium piscarium</name>
    <dbReference type="NCBI Taxonomy" id="2590901"/>
    <lineage>
        <taxon>Bacteria</taxon>
        <taxon>Bacillati</taxon>
        <taxon>Actinomycetota</taxon>
        <taxon>Actinomycetes</taxon>
        <taxon>Propionibacteriales</taxon>
        <taxon>Nocardioidaceae</taxon>
        <taxon>Aeromicrobium</taxon>
    </lineage>
</organism>
<gene>
    <name evidence="2" type="ORF">FNM00_00675</name>
</gene>
<proteinExistence type="predicted"/>
<evidence type="ECO:0000256" key="1">
    <source>
        <dbReference type="SAM" id="SignalP"/>
    </source>
</evidence>
<reference evidence="2 3" key="1">
    <citation type="submission" date="2019-07" db="EMBL/GenBank/DDBJ databases">
        <authorList>
            <person name="Zhao L.H."/>
        </authorList>
    </citation>
    <scope>NUCLEOTIDE SEQUENCE [LARGE SCALE GENOMIC DNA]</scope>
    <source>
        <strain evidence="2 3">Co35</strain>
    </source>
</reference>
<feature type="signal peptide" evidence="1">
    <location>
        <begin position="1"/>
        <end position="27"/>
    </location>
</feature>
<accession>A0A554SP64</accession>
<protein>
    <submittedName>
        <fullName evidence="2">Uncharacterized protein</fullName>
    </submittedName>
</protein>
<sequence length="291" mass="30920">MSYTTFQTVWGPRRCCTCLAQWLPAFAKRLGVSVSALRITQLTGGAAASAGTHSQGGAADLLSTNREWVRVAREMGAAAWVRTTAQGFDTAHIHLVLNGCPHNAPARYQVTALAAGFNGLGSGGRGGRDDGPGPQRLRTWQQGIAWAGSPATPAIPPSTTRDRGDDLMPAVLYCATGYKPIVAVGGAFWALENDNQRSATEGQTPTVWLTAKTLDELIKDARRSKTKDSAPVVLRCPAYPHGVYVAHGGAVVLANRDELSNIRTVLGCGEFHMSDAGAQRVITDIRKGTNR</sequence>
<keyword evidence="3" id="KW-1185">Reference proteome</keyword>
<evidence type="ECO:0000313" key="3">
    <source>
        <dbReference type="Proteomes" id="UP000316988"/>
    </source>
</evidence>
<evidence type="ECO:0000313" key="2">
    <source>
        <dbReference type="EMBL" id="TSD68144.1"/>
    </source>
</evidence>